<comment type="caution">
    <text evidence="1">The sequence shown here is derived from an EMBL/GenBank/DDBJ whole genome shotgun (WGS) entry which is preliminary data.</text>
</comment>
<keyword evidence="2" id="KW-1185">Reference proteome</keyword>
<evidence type="ECO:0000313" key="1">
    <source>
        <dbReference type="EMBL" id="RXH90703.1"/>
    </source>
</evidence>
<dbReference type="Gene3D" id="3.40.50.880">
    <property type="match status" value="1"/>
</dbReference>
<dbReference type="InterPro" id="IPR029062">
    <property type="entry name" value="Class_I_gatase-like"/>
</dbReference>
<evidence type="ECO:0000313" key="2">
    <source>
        <dbReference type="Proteomes" id="UP000290289"/>
    </source>
</evidence>
<reference evidence="1 2" key="1">
    <citation type="submission" date="2018-10" db="EMBL/GenBank/DDBJ databases">
        <title>A high-quality apple genome assembly.</title>
        <authorList>
            <person name="Hu J."/>
        </authorList>
    </citation>
    <scope>NUCLEOTIDE SEQUENCE [LARGE SCALE GENOMIC DNA]</scope>
    <source>
        <strain evidence="2">cv. HFTH1</strain>
        <tissue evidence="1">Young leaf</tissue>
    </source>
</reference>
<dbReference type="PANTHER" id="PTHR42733">
    <property type="entry name" value="DJ-1 PROTEIN"/>
    <property type="match status" value="1"/>
</dbReference>
<organism evidence="1 2">
    <name type="scientific">Malus domestica</name>
    <name type="common">Apple</name>
    <name type="synonym">Pyrus malus</name>
    <dbReference type="NCBI Taxonomy" id="3750"/>
    <lineage>
        <taxon>Eukaryota</taxon>
        <taxon>Viridiplantae</taxon>
        <taxon>Streptophyta</taxon>
        <taxon>Embryophyta</taxon>
        <taxon>Tracheophyta</taxon>
        <taxon>Spermatophyta</taxon>
        <taxon>Magnoliopsida</taxon>
        <taxon>eudicotyledons</taxon>
        <taxon>Gunneridae</taxon>
        <taxon>Pentapetalae</taxon>
        <taxon>rosids</taxon>
        <taxon>fabids</taxon>
        <taxon>Rosales</taxon>
        <taxon>Rosaceae</taxon>
        <taxon>Amygdaloideae</taxon>
        <taxon>Maleae</taxon>
        <taxon>Malus</taxon>
    </lineage>
</organism>
<dbReference type="InterPro" id="IPR006286">
    <property type="entry name" value="C56_PfpI-like"/>
</dbReference>
<sequence length="108" mass="12032">MAAADSIRGRKCTGFPPVRPVLVATGAHWVEPEVMSSVVDGDIVSGVTYEGLRGNQLHPYAMGRRFKLQLVFLQVIEPKAESVLSSAEVTCYRNQQRISPHYHIQRKP</sequence>
<accession>A0A498JA62</accession>
<dbReference type="Proteomes" id="UP000290289">
    <property type="component" value="Chromosome 9"/>
</dbReference>
<gene>
    <name evidence="1" type="ORF">DVH24_035467</name>
</gene>
<protein>
    <submittedName>
        <fullName evidence="1">Uncharacterized protein</fullName>
    </submittedName>
</protein>
<dbReference type="STRING" id="3750.A0A498JA62"/>
<dbReference type="AlphaFoldDB" id="A0A498JA62"/>
<dbReference type="PANTHER" id="PTHR42733:SF2">
    <property type="entry name" value="DJ-1_THIJ_PFPI FAMILY PROTEIN"/>
    <property type="match status" value="1"/>
</dbReference>
<name>A0A498JA62_MALDO</name>
<dbReference type="SUPFAM" id="SSF52317">
    <property type="entry name" value="Class I glutamine amidotransferase-like"/>
    <property type="match status" value="1"/>
</dbReference>
<dbReference type="EMBL" id="RDQH01000335">
    <property type="protein sequence ID" value="RXH90703.1"/>
    <property type="molecule type" value="Genomic_DNA"/>
</dbReference>
<proteinExistence type="predicted"/>